<organism evidence="4 5">
    <name type="scientific">Fusarium vanettenii (strain ATCC MYA-4622 / CBS 123669 / FGSC 9596 / NRRL 45880 / 77-13-4)</name>
    <name type="common">Fusarium solani subsp. pisi</name>
    <dbReference type="NCBI Taxonomy" id="660122"/>
    <lineage>
        <taxon>Eukaryota</taxon>
        <taxon>Fungi</taxon>
        <taxon>Dikarya</taxon>
        <taxon>Ascomycota</taxon>
        <taxon>Pezizomycotina</taxon>
        <taxon>Sordariomycetes</taxon>
        <taxon>Hypocreomycetidae</taxon>
        <taxon>Hypocreales</taxon>
        <taxon>Nectriaceae</taxon>
        <taxon>Fusarium</taxon>
        <taxon>Fusarium solani species complex</taxon>
        <taxon>Fusarium vanettenii</taxon>
    </lineage>
</organism>
<dbReference type="HOGENOM" id="CLU_338038_0_0_1"/>
<keyword evidence="3" id="KW-0812">Transmembrane</keyword>
<evidence type="ECO:0000256" key="3">
    <source>
        <dbReference type="SAM" id="Phobius"/>
    </source>
</evidence>
<feature type="coiled-coil region" evidence="1">
    <location>
        <begin position="84"/>
        <end position="143"/>
    </location>
</feature>
<reference evidence="4 5" key="1">
    <citation type="journal article" date="2009" name="PLoS Genet.">
        <title>The genome of Nectria haematococca: contribution of supernumerary chromosomes to gene expansion.</title>
        <authorList>
            <person name="Coleman J.J."/>
            <person name="Rounsley S.D."/>
            <person name="Rodriguez-Carres M."/>
            <person name="Kuo A."/>
            <person name="Wasmann C.C."/>
            <person name="Grimwood J."/>
            <person name="Schmutz J."/>
            <person name="Taga M."/>
            <person name="White G.J."/>
            <person name="Zhou S."/>
            <person name="Schwartz D.C."/>
            <person name="Freitag M."/>
            <person name="Ma L.J."/>
            <person name="Danchin E.G."/>
            <person name="Henrissat B."/>
            <person name="Coutinho P.M."/>
            <person name="Nelson D.R."/>
            <person name="Straney D."/>
            <person name="Napoli C.A."/>
            <person name="Barker B.M."/>
            <person name="Gribskov M."/>
            <person name="Rep M."/>
            <person name="Kroken S."/>
            <person name="Molnar I."/>
            <person name="Rensing C."/>
            <person name="Kennell J.C."/>
            <person name="Zamora J."/>
            <person name="Farman M.L."/>
            <person name="Selker E.U."/>
            <person name="Salamov A."/>
            <person name="Shapiro H."/>
            <person name="Pangilinan J."/>
            <person name="Lindquist E."/>
            <person name="Lamers C."/>
            <person name="Grigoriev I.V."/>
            <person name="Geiser D.M."/>
            <person name="Covert S.F."/>
            <person name="Temporini E."/>
            <person name="Vanetten H.D."/>
        </authorList>
    </citation>
    <scope>NUCLEOTIDE SEQUENCE [LARGE SCALE GENOMIC DNA]</scope>
    <source>
        <strain evidence="5">ATCC MYA-4622 / CBS 123669 / FGSC 9596 / NRRL 45880 / 77-13-4</strain>
    </source>
</reference>
<feature type="transmembrane region" description="Helical" evidence="3">
    <location>
        <begin position="602"/>
        <end position="629"/>
    </location>
</feature>
<dbReference type="VEuPathDB" id="FungiDB:NECHADRAFT_83216"/>
<dbReference type="eggNOG" id="ENOG502T5UC">
    <property type="taxonomic scope" value="Eukaryota"/>
</dbReference>
<evidence type="ECO:0000313" key="5">
    <source>
        <dbReference type="Proteomes" id="UP000005206"/>
    </source>
</evidence>
<feature type="transmembrane region" description="Helical" evidence="3">
    <location>
        <begin position="500"/>
        <end position="519"/>
    </location>
</feature>
<dbReference type="Proteomes" id="UP000005206">
    <property type="component" value="Chromosome 7"/>
</dbReference>
<feature type="transmembrane region" description="Helical" evidence="3">
    <location>
        <begin position="572"/>
        <end position="590"/>
    </location>
</feature>
<protein>
    <submittedName>
        <fullName evidence="4">Uncharacterized protein</fullName>
    </submittedName>
</protein>
<feature type="region of interest" description="Disordered" evidence="2">
    <location>
        <begin position="1"/>
        <end position="26"/>
    </location>
</feature>
<accession>C7ZB59</accession>
<evidence type="ECO:0000313" key="4">
    <source>
        <dbReference type="EMBL" id="EEU38878.1"/>
    </source>
</evidence>
<dbReference type="RefSeq" id="XP_003044591.1">
    <property type="nucleotide sequence ID" value="XM_003044545.1"/>
</dbReference>
<dbReference type="EMBL" id="GG698914">
    <property type="protein sequence ID" value="EEU38878.1"/>
    <property type="molecule type" value="Genomic_DNA"/>
</dbReference>
<dbReference type="KEGG" id="nhe:NECHADRAFT_83216"/>
<keyword evidence="1" id="KW-0175">Coiled coil</keyword>
<keyword evidence="3" id="KW-1133">Transmembrane helix</keyword>
<dbReference type="AlphaFoldDB" id="C7ZB59"/>
<evidence type="ECO:0000256" key="1">
    <source>
        <dbReference type="SAM" id="Coils"/>
    </source>
</evidence>
<keyword evidence="3" id="KW-0472">Membrane</keyword>
<sequence length="842" mass="94179">MNWLQSLAGHGSNKTEETAKSKLQRSGIVGEDELGELFEWGRQAATDISHFRDSLNETINERNCRVGELEGEKETLYQQITGLSDQLDSRNAELEQTTRRLEAKQAEMDHAVRKHYEQVDNLVLDHSRDLDILETRLNNEKRNLQAQLLVSGDKSQAWPDEKLRTQFRELCRIVDNATATIATTVDISSQVLGNRLDPDNSLSLVKGRPHFWLRWRVWSVLQAGFFSLPFGFGAFGPDRGAAEITALCCAWRSRLDGSTDSDLDIFNSNEVANRWRSITFQTLAAAATDGGSGSLIQLGHNNVTNVTDQIISLLSVIAGTQLQSGLQGEMRTAAGLAYELALQFGVNPARLVLLTAERSQMVVIGGSNGFIDCEDGEERRGQKVQVVMVASPGLQRIGDGRSETTQKHTVVPYTICTLRLSCNKVMLHNQRGDFKAKQPVRIESSRKSKDNPTKFKVDAVIGGPREEADSLLALSETSRSRDMKGLWYVPTRGIKPGIGVVVWLWLVTTLITIITICSIRSVPSSWRITRLLHAGMAFLSLYLLLHCLDLTVQQAGTAVTYNYIVFQSLNTVWRTFSDVFLLCGCWLNILRHQTPKVAVSRCDMIIAGTLWVLGLYKLGLQFALCFAWLDFVDIKKNRFHSSSSKICLFSLTDLDHQLTPVIQESHMAGWASYCLLVRAFCEVVIVGQLDRAPKALLKIYRAQDVCYSLFSLLFVIFTAGSIPSGSDNDPDPWELESKISARLAEEQRKLDEALQVTLQNSLDGWPEEADRLFKEKLAAVTESGTKSAPVVSIVLDTLRDQVRQEGSDERLRQGKLDHLERMGQDLEDWVPVYKWDGHSSDD</sequence>
<dbReference type="OrthoDB" id="5383650at2759"/>
<proteinExistence type="predicted"/>
<keyword evidence="5" id="KW-1185">Reference proteome</keyword>
<gene>
    <name evidence="4" type="ORF">NECHADRAFT_83216</name>
</gene>
<dbReference type="InParanoid" id="C7ZB59"/>
<feature type="transmembrane region" description="Helical" evidence="3">
    <location>
        <begin position="531"/>
        <end position="552"/>
    </location>
</feature>
<evidence type="ECO:0000256" key="2">
    <source>
        <dbReference type="SAM" id="MobiDB-lite"/>
    </source>
</evidence>
<dbReference type="GeneID" id="9672767"/>
<name>C7ZB59_FUSV7</name>